<gene>
    <name evidence="4" type="ORF">PAP_04995</name>
</gene>
<sequence>MYKIFGFRDDKYLGRVGEVEFSIPKEGRYAYLLGNFNAFNEGSFRMREDGDRWRIRVELPEGIWYYLFSIEGEISLDSENHVTALYKRRAYDFEKKVSVAEVLSFDLNDWEKALYHHPSLVYAYPFEDWIFIRLRTLRDSVDAVNLLLEDDRTHMKRKAHDDVFDYYEATLPYSEELSYSFEVVKNGEKVYYGDFDVDFRELEKLYELPKWVLTRVFYQIMPDRFANGNPNNDPNDRDIIGNKWASHFGGDLEGITQKLDYLKSLGVNALYLTPIFESRTYHSYDVEDYFHVAKKFGGDSALKQLVEKAGELDIRLILDGVFHHTSFFHPYFQDVLENGENSKYKDFYRILGFPVVSEEFLKVLHSNMSWIEKSKALKRIPKNYETFFGVWLMPRLNHDSGKVRELIVNVGKYWVERFGISGWRLDVASGVPIDVWETFKDSLPNEVYLIGEIMDDARLWLFNKFHGVMNYLLYDALLRFFVYQEISAQEFLNWLELLSVYYGKAEYAMYNFLDNHDMSRFLGLVKNKQKYKCALAFIFTYKGIPSIFYGDEVGLKGVREHWIETQREEMPWDEKRWDKELLELTRELIKLRQKSQALQVGHFIPIIFEDGLLVYKRTFRDENIFVAINYSQKRARLEQLKEYEVLLGQFDGKYLEPFSFFIASL</sequence>
<keyword evidence="1" id="KW-0378">Hydrolase</keyword>
<dbReference type="eggNOG" id="arCOG02948">
    <property type="taxonomic scope" value="Archaea"/>
</dbReference>
<dbReference type="PANTHER" id="PTHR10357">
    <property type="entry name" value="ALPHA-AMYLASE FAMILY MEMBER"/>
    <property type="match status" value="1"/>
</dbReference>
<dbReference type="GeneID" id="24842122"/>
<dbReference type="InterPro" id="IPR017853">
    <property type="entry name" value="GH"/>
</dbReference>
<keyword evidence="2" id="KW-0326">Glycosidase</keyword>
<dbReference type="CDD" id="cd11338">
    <property type="entry name" value="AmyAc_CMD"/>
    <property type="match status" value="1"/>
</dbReference>
<protein>
    <recommendedName>
        <fullName evidence="3">Glycosyl hydrolase family 13 catalytic domain-containing protein</fullName>
    </recommendedName>
</protein>
<reference evidence="5" key="1">
    <citation type="submission" date="2013-06" db="EMBL/GenBank/DDBJ databases">
        <title>Complete Genome Sequence of Hyperthermophilic Palaeococcus pacificus DY20341T, Isolated from a Deep-Sea Hydrothermal Sediments.</title>
        <authorList>
            <person name="Zeng X."/>
            <person name="Shao Z."/>
        </authorList>
    </citation>
    <scope>NUCLEOTIDE SEQUENCE [LARGE SCALE GENOMIC DNA]</scope>
    <source>
        <strain evidence="5">DY20341</strain>
    </source>
</reference>
<dbReference type="PANTHER" id="PTHR10357:SF210">
    <property type="entry name" value="MALTODEXTRIN GLUCOSIDASE"/>
    <property type="match status" value="1"/>
</dbReference>
<dbReference type="HOGENOM" id="CLU_006462_6_4_2"/>
<proteinExistence type="predicted"/>
<evidence type="ECO:0000313" key="5">
    <source>
        <dbReference type="Proteomes" id="UP000027981"/>
    </source>
</evidence>
<name>A0A075LRN3_9EURY</name>
<dbReference type="OrthoDB" id="34423at2157"/>
<dbReference type="InterPro" id="IPR013783">
    <property type="entry name" value="Ig-like_fold"/>
</dbReference>
<evidence type="ECO:0000256" key="2">
    <source>
        <dbReference type="ARBA" id="ARBA00023295"/>
    </source>
</evidence>
<dbReference type="InterPro" id="IPR014756">
    <property type="entry name" value="Ig_E-set"/>
</dbReference>
<dbReference type="RefSeq" id="WP_048164969.1">
    <property type="nucleotide sequence ID" value="NZ_CP006019.1"/>
</dbReference>
<dbReference type="InterPro" id="IPR006047">
    <property type="entry name" value="GH13_cat_dom"/>
</dbReference>
<reference evidence="4 5" key="2">
    <citation type="journal article" date="2015" name="Genome Announc.">
        <title>Complete Genome Sequence of Hyperthermophilic Piezophilic Archaeon Palaeococcus pacificus DY20341T, Isolated from Deep-Sea Hydrothermal Sediments.</title>
        <authorList>
            <person name="Zeng X."/>
            <person name="Jebbar M."/>
            <person name="Shao Z."/>
        </authorList>
    </citation>
    <scope>NUCLEOTIDE SEQUENCE [LARGE SCALE GENOMIC DNA]</scope>
    <source>
        <strain evidence="4 5">DY20341</strain>
    </source>
</reference>
<dbReference type="Gene3D" id="3.20.20.80">
    <property type="entry name" value="Glycosidases"/>
    <property type="match status" value="1"/>
</dbReference>
<dbReference type="CDD" id="cd02857">
    <property type="entry name" value="E_set_CDase_PDE_N"/>
    <property type="match status" value="1"/>
</dbReference>
<dbReference type="GO" id="GO:0005975">
    <property type="term" value="P:carbohydrate metabolic process"/>
    <property type="evidence" value="ECO:0007669"/>
    <property type="project" value="InterPro"/>
</dbReference>
<dbReference type="Proteomes" id="UP000027981">
    <property type="component" value="Chromosome"/>
</dbReference>
<dbReference type="KEGG" id="ppac:PAP_04995"/>
<dbReference type="SMART" id="SM00642">
    <property type="entry name" value="Aamy"/>
    <property type="match status" value="1"/>
</dbReference>
<dbReference type="EMBL" id="CP006019">
    <property type="protein sequence ID" value="AIF69410.1"/>
    <property type="molecule type" value="Genomic_DNA"/>
</dbReference>
<dbReference type="Gene3D" id="2.60.40.10">
    <property type="entry name" value="Immunoglobulins"/>
    <property type="match status" value="2"/>
</dbReference>
<keyword evidence="5" id="KW-1185">Reference proteome</keyword>
<evidence type="ECO:0000259" key="3">
    <source>
        <dbReference type="SMART" id="SM00642"/>
    </source>
</evidence>
<dbReference type="STRING" id="1343739.PAP_04995"/>
<dbReference type="GO" id="GO:0004553">
    <property type="term" value="F:hydrolase activity, hydrolyzing O-glycosyl compounds"/>
    <property type="evidence" value="ECO:0007669"/>
    <property type="project" value="InterPro"/>
</dbReference>
<dbReference type="InterPro" id="IPR004185">
    <property type="entry name" value="Glyco_hydro_13_lg-like_dom"/>
</dbReference>
<accession>A0A075LRN3</accession>
<dbReference type="AlphaFoldDB" id="A0A075LRN3"/>
<feature type="domain" description="Glycosyl hydrolase family 13 catalytic" evidence="3">
    <location>
        <begin position="219"/>
        <end position="592"/>
    </location>
</feature>
<organism evidence="4 5">
    <name type="scientific">Palaeococcus pacificus DY20341</name>
    <dbReference type="NCBI Taxonomy" id="1343739"/>
    <lineage>
        <taxon>Archaea</taxon>
        <taxon>Methanobacteriati</taxon>
        <taxon>Methanobacteriota</taxon>
        <taxon>Thermococci</taxon>
        <taxon>Thermococcales</taxon>
        <taxon>Thermococcaceae</taxon>
        <taxon>Palaeococcus</taxon>
    </lineage>
</organism>
<dbReference type="Pfam" id="PF02903">
    <property type="entry name" value="Alpha-amylase_N"/>
    <property type="match status" value="1"/>
</dbReference>
<dbReference type="SUPFAM" id="SSF51445">
    <property type="entry name" value="(Trans)glycosidases"/>
    <property type="match status" value="1"/>
</dbReference>
<evidence type="ECO:0000256" key="1">
    <source>
        <dbReference type="ARBA" id="ARBA00022801"/>
    </source>
</evidence>
<evidence type="ECO:0000313" key="4">
    <source>
        <dbReference type="EMBL" id="AIF69410.1"/>
    </source>
</evidence>
<dbReference type="SUPFAM" id="SSF81296">
    <property type="entry name" value="E set domains"/>
    <property type="match status" value="2"/>
</dbReference>
<dbReference type="Pfam" id="PF00128">
    <property type="entry name" value="Alpha-amylase"/>
    <property type="match status" value="1"/>
</dbReference>
<dbReference type="SMR" id="A0A075LRN3"/>